<evidence type="ECO:0000259" key="2">
    <source>
        <dbReference type="Pfam" id="PF18755"/>
    </source>
</evidence>
<feature type="region of interest" description="Disordered" evidence="1">
    <location>
        <begin position="204"/>
        <end position="251"/>
    </location>
</feature>
<organism evidence="3 4">
    <name type="scientific">Georgenia yuyongxinii</name>
    <dbReference type="NCBI Taxonomy" id="2589797"/>
    <lineage>
        <taxon>Bacteria</taxon>
        <taxon>Bacillati</taxon>
        <taxon>Actinomycetota</taxon>
        <taxon>Actinomycetes</taxon>
        <taxon>Micrococcales</taxon>
        <taxon>Bogoriellaceae</taxon>
        <taxon>Georgenia</taxon>
    </lineage>
</organism>
<feature type="compositionally biased region" description="Low complexity" evidence="1">
    <location>
        <begin position="311"/>
        <end position="324"/>
    </location>
</feature>
<dbReference type="RefSeq" id="WP_139930326.1">
    <property type="nucleotide sequence ID" value="NZ_CP040915.1"/>
</dbReference>
<protein>
    <recommendedName>
        <fullName evidence="2">RAMA domain-containing protein</fullName>
    </recommendedName>
</protein>
<accession>A0A5B8CCY2</accession>
<dbReference type="KEGG" id="gyu:FE374_16570"/>
<feature type="region of interest" description="Disordered" evidence="1">
    <location>
        <begin position="267"/>
        <end position="324"/>
    </location>
</feature>
<feature type="compositionally biased region" description="Pro residues" evidence="1">
    <location>
        <begin position="283"/>
        <end position="294"/>
    </location>
</feature>
<name>A0A5B8CCY2_9MICO</name>
<sequence>MPFFEFDAGRLVPAQFGRPVAESIDPELLQAVRDQVLDLVQQPLFPVTWHGDPARAGEAAVPRLTAMDPSGQVVTVEVVDRLDPVALVAALGLCARNSELGWTELGELYPRGVGTFRRDWNVFRESMPPRPAPGPRLIIVAGSVADEVRPALDSLVGSGVSVFEIAVRQLSSGRRFLEVTEVRPRRLGQVPAVLTGSSRATPIELSVSPAPTTDVAAPPTEPVPIIPVPQAPAAPTSPEGDVWAPVGRPAAAQPVNPVHSVAVNGAAPAEPTTATPAASAGPAAPPAVPDPAPAVPAAAPAEHGGAEAEQEAAPAAPYRSAAGDGVVSDDAADLALIAETLGGDTALTWVQLRRGVRHEATLTSDGLVRLAGGAAFDDPDLAAAAASGRDDVDGWRVWRFGDEGPSLAEALTELESAAARAAGGRRRRHGA</sequence>
<evidence type="ECO:0000313" key="3">
    <source>
        <dbReference type="EMBL" id="QDC26016.1"/>
    </source>
</evidence>
<gene>
    <name evidence="3" type="ORF">FE374_16570</name>
</gene>
<evidence type="ECO:0000313" key="4">
    <source>
        <dbReference type="Proteomes" id="UP000314616"/>
    </source>
</evidence>
<dbReference type="InterPro" id="IPR040843">
    <property type="entry name" value="RAMA"/>
</dbReference>
<reference evidence="3 4" key="1">
    <citation type="submission" date="2019-05" db="EMBL/GenBank/DDBJ databases">
        <title>Georgenia *** sp. nov., and Georgenia *** sp. nov., isolated from the intestinal contents of plateau pika (Ochotona curzoniae) in the Qinghai-Tibet plateau of China.</title>
        <authorList>
            <person name="Tian Z."/>
        </authorList>
    </citation>
    <scope>NUCLEOTIDE SEQUENCE [LARGE SCALE GENOMIC DNA]</scope>
    <source>
        <strain evidence="3 4">Z443</strain>
    </source>
</reference>
<feature type="compositionally biased region" description="Low complexity" evidence="1">
    <location>
        <begin position="207"/>
        <end position="218"/>
    </location>
</feature>
<feature type="compositionally biased region" description="Pro residues" evidence="1">
    <location>
        <begin position="219"/>
        <end position="232"/>
    </location>
</feature>
<dbReference type="AlphaFoldDB" id="A0A5B8CCY2"/>
<dbReference type="EMBL" id="CP040915">
    <property type="protein sequence ID" value="QDC26016.1"/>
    <property type="molecule type" value="Genomic_DNA"/>
</dbReference>
<dbReference type="Proteomes" id="UP000314616">
    <property type="component" value="Chromosome"/>
</dbReference>
<feature type="domain" description="RAMA" evidence="2">
    <location>
        <begin position="345"/>
        <end position="416"/>
    </location>
</feature>
<proteinExistence type="predicted"/>
<feature type="compositionally biased region" description="Low complexity" evidence="1">
    <location>
        <begin position="267"/>
        <end position="282"/>
    </location>
</feature>
<evidence type="ECO:0000256" key="1">
    <source>
        <dbReference type="SAM" id="MobiDB-lite"/>
    </source>
</evidence>
<dbReference type="OrthoDB" id="5149322at2"/>
<dbReference type="Pfam" id="PF18755">
    <property type="entry name" value="RAMA"/>
    <property type="match status" value="1"/>
</dbReference>